<feature type="compositionally biased region" description="Low complexity" evidence="1">
    <location>
        <begin position="18"/>
        <end position="31"/>
    </location>
</feature>
<sequence length="818" mass="84934">MEHLSPLADDPVPPPSPSHTHSSHSSNARSPGRPVDLCSLSSSSRESDWSEGEGDGDETFDLVSSSELPPSVADPSLAPRALSGPSSMSASASDSASVTDESDPPERMRLSFPDPLDTSSSCAASDSARAHSDAEPRGALEGSTLLDGEGAYSLLLDARPTPAVSSASYAPSEAHESGPASGLTSPLLRAQADPRALAADEDRAVDGAVGGVEEWVRRMQLSAQKREQGMRERAVQTVRSAEADEVRAGTPKAEQHVACSALSSMASSSLVSSQATVVPASAAPAPAVGAVGQATGAQAAPVPAKPTSSASDPTSTESFSTPRSVPHAHAQRRRTLLAVALTSALVLSASAWLASPSSAAGRAAEVVEVIERGVRSAPTPVQPVKTSKRAEDVERIADTGWLEAILPVSSSAAPSSTSSTSSSLLPTRSTGGTRAASSVASSVAPSASPLLRVPAPVYVPGTTGSAAPHLKAEPPALSAPTAAVEAPPCAACALSTVPVAGSRALAIARHRHRRRKPCAHARRRHGRVELSGAKSAVALAEDKEEDGEEVSLFRGAAGDAGAAVSGQPSHLADNLVAAPSLPERVRERAHTLLAQRALPVDAIRTSARRIAHSVRALATTPREAALMITERPRAQAMDIRARARRTLEAIVRPMRDRVPAHGSATHDAVLAALFHSRHAVQGRADAGRRAMLDALVAAELPRRARSALRRASEAVPSRRDLRRAASTRLATLDIDIDALAALSRLRSRASARLARATEARAVVLTAVSSRLGVAARSGGRESKRHVKRAARTVKRLQRGAVGEKVRKVERRGRRGQRA</sequence>
<reference evidence="2 3" key="1">
    <citation type="submission" date="2019-03" db="EMBL/GenBank/DDBJ databases">
        <title>Rhodosporidium diobovatum UCD-FST 08-225 genome sequencing, assembly, and annotation.</title>
        <authorList>
            <person name="Fakankun I.U."/>
            <person name="Fristensky B."/>
            <person name="Levin D.B."/>
        </authorList>
    </citation>
    <scope>NUCLEOTIDE SEQUENCE [LARGE SCALE GENOMIC DNA]</scope>
    <source>
        <strain evidence="2 3">UCD-FST 08-225</strain>
    </source>
</reference>
<gene>
    <name evidence="2" type="ORF">DMC30DRAFT_409750</name>
</gene>
<feature type="compositionally biased region" description="Acidic residues" evidence="1">
    <location>
        <begin position="49"/>
        <end position="60"/>
    </location>
</feature>
<feature type="region of interest" description="Disordered" evidence="1">
    <location>
        <begin position="299"/>
        <end position="328"/>
    </location>
</feature>
<evidence type="ECO:0000256" key="1">
    <source>
        <dbReference type="SAM" id="MobiDB-lite"/>
    </source>
</evidence>
<evidence type="ECO:0000313" key="2">
    <source>
        <dbReference type="EMBL" id="TNY17914.1"/>
    </source>
</evidence>
<dbReference type="Proteomes" id="UP000311382">
    <property type="component" value="Unassembled WGS sequence"/>
</dbReference>
<dbReference type="EMBL" id="SOZI01000167">
    <property type="protein sequence ID" value="TNY17914.1"/>
    <property type="molecule type" value="Genomic_DNA"/>
</dbReference>
<feature type="compositionally biased region" description="Polar residues" evidence="1">
    <location>
        <begin position="306"/>
        <end position="323"/>
    </location>
</feature>
<protein>
    <submittedName>
        <fullName evidence="2">Uncharacterized protein</fullName>
    </submittedName>
</protein>
<feature type="compositionally biased region" description="Low complexity" evidence="1">
    <location>
        <begin position="117"/>
        <end position="127"/>
    </location>
</feature>
<feature type="region of interest" description="Disordered" evidence="1">
    <location>
        <begin position="411"/>
        <end position="437"/>
    </location>
</feature>
<feature type="region of interest" description="Disordered" evidence="1">
    <location>
        <begin position="798"/>
        <end position="818"/>
    </location>
</feature>
<comment type="caution">
    <text evidence="2">The sequence shown here is derived from an EMBL/GenBank/DDBJ whole genome shotgun (WGS) entry which is preliminary data.</text>
</comment>
<feature type="compositionally biased region" description="Basic and acidic residues" evidence="1">
    <location>
        <begin position="128"/>
        <end position="138"/>
    </location>
</feature>
<dbReference type="STRING" id="5288.A0A5C5FPQ2"/>
<feature type="compositionally biased region" description="Basic residues" evidence="1">
    <location>
        <begin position="807"/>
        <end position="818"/>
    </location>
</feature>
<feature type="compositionally biased region" description="Low complexity" evidence="1">
    <location>
        <begin position="81"/>
        <end position="99"/>
    </location>
</feature>
<organism evidence="2 3">
    <name type="scientific">Rhodotorula diobovata</name>
    <dbReference type="NCBI Taxonomy" id="5288"/>
    <lineage>
        <taxon>Eukaryota</taxon>
        <taxon>Fungi</taxon>
        <taxon>Dikarya</taxon>
        <taxon>Basidiomycota</taxon>
        <taxon>Pucciniomycotina</taxon>
        <taxon>Microbotryomycetes</taxon>
        <taxon>Sporidiobolales</taxon>
        <taxon>Sporidiobolaceae</taxon>
        <taxon>Rhodotorula</taxon>
    </lineage>
</organism>
<name>A0A5C5FPQ2_9BASI</name>
<evidence type="ECO:0000313" key="3">
    <source>
        <dbReference type="Proteomes" id="UP000311382"/>
    </source>
</evidence>
<feature type="region of interest" description="Disordered" evidence="1">
    <location>
        <begin position="222"/>
        <end position="250"/>
    </location>
</feature>
<keyword evidence="3" id="KW-1185">Reference proteome</keyword>
<dbReference type="AlphaFoldDB" id="A0A5C5FPQ2"/>
<feature type="compositionally biased region" description="Basic and acidic residues" evidence="1">
    <location>
        <begin position="224"/>
        <end position="234"/>
    </location>
</feature>
<proteinExistence type="predicted"/>
<accession>A0A5C5FPQ2</accession>
<feature type="region of interest" description="Disordered" evidence="1">
    <location>
        <begin position="162"/>
        <end position="202"/>
    </location>
</feature>
<feature type="compositionally biased region" description="Low complexity" evidence="1">
    <location>
        <begin position="1"/>
        <end position="10"/>
    </location>
</feature>
<feature type="region of interest" description="Disordered" evidence="1">
    <location>
        <begin position="1"/>
        <end position="144"/>
    </location>
</feature>